<organism evidence="2 3">
    <name type="scientific">Pocillopora meandrina</name>
    <dbReference type="NCBI Taxonomy" id="46732"/>
    <lineage>
        <taxon>Eukaryota</taxon>
        <taxon>Metazoa</taxon>
        <taxon>Cnidaria</taxon>
        <taxon>Anthozoa</taxon>
        <taxon>Hexacorallia</taxon>
        <taxon>Scleractinia</taxon>
        <taxon>Astrocoeniina</taxon>
        <taxon>Pocilloporidae</taxon>
        <taxon>Pocillopora</taxon>
    </lineage>
</organism>
<dbReference type="EMBL" id="CALNXJ010000013">
    <property type="protein sequence ID" value="CAH3112309.1"/>
    <property type="molecule type" value="Genomic_DNA"/>
</dbReference>
<feature type="region of interest" description="Disordered" evidence="1">
    <location>
        <begin position="134"/>
        <end position="159"/>
    </location>
</feature>
<evidence type="ECO:0000313" key="2">
    <source>
        <dbReference type="EMBL" id="CAH3112309.1"/>
    </source>
</evidence>
<protein>
    <submittedName>
        <fullName evidence="2">Uncharacterized protein</fullName>
    </submittedName>
</protein>
<evidence type="ECO:0000256" key="1">
    <source>
        <dbReference type="SAM" id="MobiDB-lite"/>
    </source>
</evidence>
<dbReference type="Proteomes" id="UP001159428">
    <property type="component" value="Unassembled WGS sequence"/>
</dbReference>
<name>A0AAU9WES4_9CNID</name>
<reference evidence="2 3" key="1">
    <citation type="submission" date="2022-05" db="EMBL/GenBank/DDBJ databases">
        <authorList>
            <consortium name="Genoscope - CEA"/>
            <person name="William W."/>
        </authorList>
    </citation>
    <scope>NUCLEOTIDE SEQUENCE [LARGE SCALE GENOMIC DNA]</scope>
</reference>
<proteinExistence type="predicted"/>
<evidence type="ECO:0000313" key="3">
    <source>
        <dbReference type="Proteomes" id="UP001159428"/>
    </source>
</evidence>
<feature type="compositionally biased region" description="Basic and acidic residues" evidence="1">
    <location>
        <begin position="136"/>
        <end position="159"/>
    </location>
</feature>
<feature type="non-terminal residue" evidence="2">
    <location>
        <position position="1"/>
    </location>
</feature>
<accession>A0AAU9WES4</accession>
<dbReference type="AlphaFoldDB" id="A0AAU9WES4"/>
<gene>
    <name evidence="2" type="ORF">PMEA_00005083</name>
</gene>
<sequence length="159" mass="18135">GYEDRDEDACKTRVHTLVSAYRSYKDECEKTGNGTPKRKPAFFDEVDEFLSKKTHADNEEEDNEKLRTMNQTKSCLPSAAAPASAAATKQPANFLNQTRVNKRKVSTTDALTQIDKALEAFVSYQQAADRSFLAAEEARERREEEREEREEGRKTRSFC</sequence>
<keyword evidence="3" id="KW-1185">Reference proteome</keyword>
<comment type="caution">
    <text evidence="2">The sequence shown here is derived from an EMBL/GenBank/DDBJ whole genome shotgun (WGS) entry which is preliminary data.</text>
</comment>